<name>A0A0F9C5G6_9ZZZZ</name>
<evidence type="ECO:0008006" key="2">
    <source>
        <dbReference type="Google" id="ProtNLM"/>
    </source>
</evidence>
<accession>A0A0F9C5G6</accession>
<sequence length="125" mass="14624">MKIEISNGELVDKWTIVTIKLERIEDDAALENIRRESNLLTEGIQHLKVSNDLIGKLLEINIALWDVEDTLREMEGKQEFGEEFINTARSVYLLNDDRARIKKEINEQTNSLLVEEKSYKEYEVK</sequence>
<dbReference type="EMBL" id="LAZR01034721">
    <property type="protein sequence ID" value="KKL44538.1"/>
    <property type="molecule type" value="Genomic_DNA"/>
</dbReference>
<comment type="caution">
    <text evidence="1">The sequence shown here is derived from an EMBL/GenBank/DDBJ whole genome shotgun (WGS) entry which is preliminary data.</text>
</comment>
<dbReference type="Pfam" id="PF19662">
    <property type="entry name" value="DUF6165"/>
    <property type="match status" value="1"/>
</dbReference>
<evidence type="ECO:0000313" key="1">
    <source>
        <dbReference type="EMBL" id="KKL44538.1"/>
    </source>
</evidence>
<dbReference type="InterPro" id="IPR046163">
    <property type="entry name" value="DUF6165"/>
</dbReference>
<protein>
    <recommendedName>
        <fullName evidence="2">PAC domain-containing protein</fullName>
    </recommendedName>
</protein>
<dbReference type="AlphaFoldDB" id="A0A0F9C5G6"/>
<reference evidence="1" key="1">
    <citation type="journal article" date="2015" name="Nature">
        <title>Complex archaea that bridge the gap between prokaryotes and eukaryotes.</title>
        <authorList>
            <person name="Spang A."/>
            <person name="Saw J.H."/>
            <person name="Jorgensen S.L."/>
            <person name="Zaremba-Niedzwiedzka K."/>
            <person name="Martijn J."/>
            <person name="Lind A.E."/>
            <person name="van Eijk R."/>
            <person name="Schleper C."/>
            <person name="Guy L."/>
            <person name="Ettema T.J."/>
        </authorList>
    </citation>
    <scope>NUCLEOTIDE SEQUENCE</scope>
</reference>
<organism evidence="1">
    <name type="scientific">marine sediment metagenome</name>
    <dbReference type="NCBI Taxonomy" id="412755"/>
    <lineage>
        <taxon>unclassified sequences</taxon>
        <taxon>metagenomes</taxon>
        <taxon>ecological metagenomes</taxon>
    </lineage>
</organism>
<gene>
    <name evidence="1" type="ORF">LCGC14_2364690</name>
</gene>
<proteinExistence type="predicted"/>